<feature type="domain" description="CobW/HypB/UreG nucleotide-binding" evidence="9">
    <location>
        <begin position="118"/>
        <end position="271"/>
    </location>
</feature>
<dbReference type="EMBL" id="CP045929">
    <property type="protein sequence ID" value="QGK69728.1"/>
    <property type="molecule type" value="Genomic_DNA"/>
</dbReference>
<dbReference type="InterPro" id="IPR027417">
    <property type="entry name" value="P-loop_NTPase"/>
</dbReference>
<keyword evidence="6" id="KW-0862">Zinc</keyword>
<reference evidence="11" key="1">
    <citation type="submission" date="2019-11" db="EMBL/GenBank/DDBJ databases">
        <title>The complete genome sequence of Saccharopolyspora sp. E2A.</title>
        <authorList>
            <person name="Zhang G."/>
        </authorList>
    </citation>
    <scope>NUCLEOTIDE SEQUENCE [LARGE SCALE GENOMIC DNA]</scope>
    <source>
        <strain evidence="11">E2A</strain>
    </source>
</reference>
<keyword evidence="7" id="KW-0342">GTP-binding</keyword>
<sequence>MCATCGCSGNGVRITGPAAHGHDDHEPHGHGHEHGHGHGHEHGHGQSHGHGRRDHHGGVGHVPRQGGAPQPENTPQSVRKPTARSRTIALEQQVLAKNDRLAERNRRWMADRGIVALNLMSSPGSGKTTLLERTLRELGKDSPMGVLEGDQETLLDADRIRATGVPVVQVNTGSGCHLDAEMMARGLHSLQPEPGAVVVIENVGNLVCPALFDLGEQARVVVASVTEGEDKPLKYPNMFRTADLVLLNKVDLLPHLDFDVEAFVAHCRSVAVDADVLGVSARTGENLAAWYEWVRRCSAVSLSVPR</sequence>
<evidence type="ECO:0000256" key="1">
    <source>
        <dbReference type="ARBA" id="ARBA00006211"/>
    </source>
</evidence>
<accession>A0A5Q3Q551</accession>
<dbReference type="NCBIfam" id="TIGR00073">
    <property type="entry name" value="hypB"/>
    <property type="match status" value="1"/>
</dbReference>
<dbReference type="Gene3D" id="3.40.50.300">
    <property type="entry name" value="P-loop containing nucleotide triphosphate hydrolases"/>
    <property type="match status" value="1"/>
</dbReference>
<feature type="compositionally biased region" description="Basic and acidic residues" evidence="8">
    <location>
        <begin position="20"/>
        <end position="44"/>
    </location>
</feature>
<dbReference type="PANTHER" id="PTHR30134:SF2">
    <property type="entry name" value="HYDROGENASE MATURATION FACTOR HYPB"/>
    <property type="match status" value="1"/>
</dbReference>
<evidence type="ECO:0000256" key="5">
    <source>
        <dbReference type="ARBA" id="ARBA00022801"/>
    </source>
</evidence>
<dbReference type="SUPFAM" id="SSF52540">
    <property type="entry name" value="P-loop containing nucleoside triphosphate hydrolases"/>
    <property type="match status" value="1"/>
</dbReference>
<dbReference type="GO" id="GO:0003924">
    <property type="term" value="F:GTPase activity"/>
    <property type="evidence" value="ECO:0007669"/>
    <property type="project" value="InterPro"/>
</dbReference>
<dbReference type="AlphaFoldDB" id="A0A5Q3Q551"/>
<keyword evidence="2" id="KW-0533">Nickel</keyword>
<dbReference type="Proteomes" id="UP000371041">
    <property type="component" value="Chromosome"/>
</dbReference>
<evidence type="ECO:0000313" key="11">
    <source>
        <dbReference type="Proteomes" id="UP000371041"/>
    </source>
</evidence>
<keyword evidence="3" id="KW-0479">Metal-binding</keyword>
<dbReference type="KEGG" id="sace:GIY23_09545"/>
<comment type="similarity">
    <text evidence="1">Belongs to the SIMIBI class G3E GTPase family. HypB/HupM subfamily.</text>
</comment>
<organism evidence="10 11">
    <name type="scientific">Allosaccharopolyspora coralli</name>
    <dbReference type="NCBI Taxonomy" id="2665642"/>
    <lineage>
        <taxon>Bacteria</taxon>
        <taxon>Bacillati</taxon>
        <taxon>Actinomycetota</taxon>
        <taxon>Actinomycetes</taxon>
        <taxon>Pseudonocardiales</taxon>
        <taxon>Pseudonocardiaceae</taxon>
        <taxon>Allosaccharopolyspora</taxon>
    </lineage>
</organism>
<dbReference type="GO" id="GO:0051604">
    <property type="term" value="P:protein maturation"/>
    <property type="evidence" value="ECO:0007669"/>
    <property type="project" value="InterPro"/>
</dbReference>
<dbReference type="CDD" id="cd05390">
    <property type="entry name" value="HypB"/>
    <property type="match status" value="1"/>
</dbReference>
<dbReference type="GO" id="GO:0005525">
    <property type="term" value="F:GTP binding"/>
    <property type="evidence" value="ECO:0007669"/>
    <property type="project" value="UniProtKB-KW"/>
</dbReference>
<dbReference type="Pfam" id="PF02492">
    <property type="entry name" value="cobW"/>
    <property type="match status" value="1"/>
</dbReference>
<dbReference type="InterPro" id="IPR004392">
    <property type="entry name" value="Hyd_mat_HypB"/>
</dbReference>
<evidence type="ECO:0000256" key="6">
    <source>
        <dbReference type="ARBA" id="ARBA00022833"/>
    </source>
</evidence>
<dbReference type="PANTHER" id="PTHR30134">
    <property type="entry name" value="HYDROGENASE PROTEIN ASSEMBLY PROTEIN, NICKEL CHAPERONE"/>
    <property type="match status" value="1"/>
</dbReference>
<dbReference type="GO" id="GO:0008270">
    <property type="term" value="F:zinc ion binding"/>
    <property type="evidence" value="ECO:0007669"/>
    <property type="project" value="TreeGrafter"/>
</dbReference>
<feature type="region of interest" description="Disordered" evidence="8">
    <location>
        <begin position="17"/>
        <end position="87"/>
    </location>
</feature>
<keyword evidence="4" id="KW-0547">Nucleotide-binding</keyword>
<keyword evidence="5" id="KW-0378">Hydrolase</keyword>
<feature type="compositionally biased region" description="Basic residues" evidence="8">
    <location>
        <begin position="45"/>
        <end position="55"/>
    </location>
</feature>
<name>A0A5Q3Q551_9PSEU</name>
<protein>
    <submittedName>
        <fullName evidence="10">Hydrogenase nickel incorporation protein HypB</fullName>
    </submittedName>
</protein>
<evidence type="ECO:0000259" key="9">
    <source>
        <dbReference type="Pfam" id="PF02492"/>
    </source>
</evidence>
<dbReference type="GO" id="GO:0016151">
    <property type="term" value="F:nickel cation binding"/>
    <property type="evidence" value="ECO:0007669"/>
    <property type="project" value="InterPro"/>
</dbReference>
<proteinExistence type="inferred from homology"/>
<evidence type="ECO:0000256" key="7">
    <source>
        <dbReference type="ARBA" id="ARBA00023134"/>
    </source>
</evidence>
<evidence type="ECO:0000256" key="4">
    <source>
        <dbReference type="ARBA" id="ARBA00022741"/>
    </source>
</evidence>
<gene>
    <name evidence="10" type="primary">hypB</name>
    <name evidence="10" type="ORF">GIY23_09545</name>
</gene>
<evidence type="ECO:0000256" key="8">
    <source>
        <dbReference type="SAM" id="MobiDB-lite"/>
    </source>
</evidence>
<evidence type="ECO:0000256" key="2">
    <source>
        <dbReference type="ARBA" id="ARBA00022596"/>
    </source>
</evidence>
<evidence type="ECO:0000313" key="10">
    <source>
        <dbReference type="EMBL" id="QGK69728.1"/>
    </source>
</evidence>
<evidence type="ECO:0000256" key="3">
    <source>
        <dbReference type="ARBA" id="ARBA00022723"/>
    </source>
</evidence>
<keyword evidence="11" id="KW-1185">Reference proteome</keyword>
<dbReference type="InterPro" id="IPR003495">
    <property type="entry name" value="CobW/HypB/UreG_nucleotide-bd"/>
</dbReference>